<dbReference type="KEGG" id="fmg:HYN48_13835"/>
<feature type="signal peptide" evidence="1">
    <location>
        <begin position="1"/>
        <end position="23"/>
    </location>
</feature>
<sequence length="146" mass="16775">MKYLKIIIPLAIFALICFEVNNAENSFSEYEDKVLHNNVNIKGVISSVKRSNNHCFAVWKIDNVKSNIAYFRSNTNEQYFPYVIKNKKAEIYLELCDTLVIGDSIELDSNNLLVKITGKNNIERSIGLVTESYNISFIKKNTQFPN</sequence>
<name>A0A2S0RHR4_9FLAO</name>
<organism evidence="3 4">
    <name type="scientific">Flavobacterium magnum</name>
    <dbReference type="NCBI Taxonomy" id="2162713"/>
    <lineage>
        <taxon>Bacteria</taxon>
        <taxon>Pseudomonadati</taxon>
        <taxon>Bacteroidota</taxon>
        <taxon>Flavobacteriia</taxon>
        <taxon>Flavobacteriales</taxon>
        <taxon>Flavobacteriaceae</taxon>
        <taxon>Flavobacterium</taxon>
    </lineage>
</organism>
<dbReference type="AlphaFoldDB" id="A0A2S0RHR4"/>
<proteinExistence type="predicted"/>
<keyword evidence="1" id="KW-0732">Signal</keyword>
<evidence type="ECO:0000313" key="3">
    <source>
        <dbReference type="EMBL" id="AWA31079.1"/>
    </source>
</evidence>
<gene>
    <name evidence="2" type="ORF">HYN48_13135</name>
    <name evidence="3" type="ORF">HYN48_13835</name>
</gene>
<reference evidence="3 4" key="1">
    <citation type="submission" date="2018-04" db="EMBL/GenBank/DDBJ databases">
        <title>Genome sequencing of Flavobacterium sp. HYN0048.</title>
        <authorList>
            <person name="Yi H."/>
            <person name="Baek C."/>
        </authorList>
    </citation>
    <scope>NUCLEOTIDE SEQUENCE [LARGE SCALE GENOMIC DNA]</scope>
    <source>
        <strain evidence="3 4">HYN0048</strain>
    </source>
</reference>
<accession>A0A2S0RHR4</accession>
<dbReference type="RefSeq" id="WP_108372428.1">
    <property type="nucleotide sequence ID" value="NZ_CP028811.1"/>
</dbReference>
<evidence type="ECO:0000313" key="4">
    <source>
        <dbReference type="Proteomes" id="UP000244193"/>
    </source>
</evidence>
<dbReference type="EMBL" id="CP028811">
    <property type="protein sequence ID" value="AWA30943.1"/>
    <property type="molecule type" value="Genomic_DNA"/>
</dbReference>
<dbReference type="OrthoDB" id="1361727at2"/>
<feature type="chain" id="PRO_5044578794" evidence="1">
    <location>
        <begin position="24"/>
        <end position="146"/>
    </location>
</feature>
<keyword evidence="4" id="KW-1185">Reference proteome</keyword>
<evidence type="ECO:0000256" key="1">
    <source>
        <dbReference type="SAM" id="SignalP"/>
    </source>
</evidence>
<protein>
    <submittedName>
        <fullName evidence="3">Uncharacterized protein</fullName>
    </submittedName>
</protein>
<dbReference type="Proteomes" id="UP000244193">
    <property type="component" value="Chromosome"/>
</dbReference>
<dbReference type="KEGG" id="fmg:HYN48_13135"/>
<dbReference type="EMBL" id="CP028811">
    <property type="protein sequence ID" value="AWA31079.1"/>
    <property type="molecule type" value="Genomic_DNA"/>
</dbReference>
<evidence type="ECO:0000313" key="2">
    <source>
        <dbReference type="EMBL" id="AWA30943.1"/>
    </source>
</evidence>